<evidence type="ECO:0000313" key="7">
    <source>
        <dbReference type="Proteomes" id="UP001596958"/>
    </source>
</evidence>
<accession>A0ABW2YZW1</accession>
<dbReference type="GO" id="GO:0008800">
    <property type="term" value="F:beta-lactamase activity"/>
    <property type="evidence" value="ECO:0007669"/>
    <property type="project" value="UniProtKB-EC"/>
</dbReference>
<evidence type="ECO:0000259" key="5">
    <source>
        <dbReference type="Pfam" id="PF13354"/>
    </source>
</evidence>
<dbReference type="EC" id="3.5.2.6" evidence="3"/>
<evidence type="ECO:0000313" key="6">
    <source>
        <dbReference type="EMBL" id="MFD0751320.1"/>
    </source>
</evidence>
<feature type="chain" id="PRO_5046911810" description="beta-lactamase" evidence="4">
    <location>
        <begin position="21"/>
        <end position="301"/>
    </location>
</feature>
<dbReference type="PANTHER" id="PTHR35333:SF3">
    <property type="entry name" value="BETA-LACTAMASE-TYPE TRANSPEPTIDASE FOLD CONTAINING PROTEIN"/>
    <property type="match status" value="1"/>
</dbReference>
<dbReference type="InterPro" id="IPR000871">
    <property type="entry name" value="Beta-lactam_class-A"/>
</dbReference>
<dbReference type="EMBL" id="JBHTHU010000019">
    <property type="protein sequence ID" value="MFD0751320.1"/>
    <property type="molecule type" value="Genomic_DNA"/>
</dbReference>
<dbReference type="NCBIfam" id="NF033103">
    <property type="entry name" value="bla_class_A"/>
    <property type="match status" value="1"/>
</dbReference>
<evidence type="ECO:0000256" key="2">
    <source>
        <dbReference type="ARBA" id="ARBA00009009"/>
    </source>
</evidence>
<protein>
    <recommendedName>
        <fullName evidence="3">beta-lactamase</fullName>
        <ecNumber evidence="3">3.5.2.6</ecNumber>
    </recommendedName>
</protein>
<keyword evidence="4" id="KW-0732">Signal</keyword>
<keyword evidence="6" id="KW-0378">Hydrolase</keyword>
<keyword evidence="7" id="KW-1185">Reference proteome</keyword>
<dbReference type="InterPro" id="IPR012338">
    <property type="entry name" value="Beta-lactam/transpept-like"/>
</dbReference>
<name>A0ABW2YZW1_9SPHI</name>
<reference evidence="7" key="1">
    <citation type="journal article" date="2019" name="Int. J. Syst. Evol. Microbiol.">
        <title>The Global Catalogue of Microorganisms (GCM) 10K type strain sequencing project: providing services to taxonomists for standard genome sequencing and annotation.</title>
        <authorList>
            <consortium name="The Broad Institute Genomics Platform"/>
            <consortium name="The Broad Institute Genome Sequencing Center for Infectious Disease"/>
            <person name="Wu L."/>
            <person name="Ma J."/>
        </authorList>
    </citation>
    <scope>NUCLEOTIDE SEQUENCE [LARGE SCALE GENOMIC DNA]</scope>
    <source>
        <strain evidence="7">CCUG 63418</strain>
    </source>
</reference>
<organism evidence="6 7">
    <name type="scientific">Mucilaginibacter calamicampi</name>
    <dbReference type="NCBI Taxonomy" id="1302352"/>
    <lineage>
        <taxon>Bacteria</taxon>
        <taxon>Pseudomonadati</taxon>
        <taxon>Bacteroidota</taxon>
        <taxon>Sphingobacteriia</taxon>
        <taxon>Sphingobacteriales</taxon>
        <taxon>Sphingobacteriaceae</taxon>
        <taxon>Mucilaginibacter</taxon>
    </lineage>
</organism>
<dbReference type="SUPFAM" id="SSF56601">
    <property type="entry name" value="beta-lactamase/transpeptidase-like"/>
    <property type="match status" value="1"/>
</dbReference>
<dbReference type="Proteomes" id="UP001596958">
    <property type="component" value="Unassembled WGS sequence"/>
</dbReference>
<feature type="domain" description="Beta-lactamase class A catalytic" evidence="5">
    <location>
        <begin position="41"/>
        <end position="265"/>
    </location>
</feature>
<feature type="signal peptide" evidence="4">
    <location>
        <begin position="1"/>
        <end position="20"/>
    </location>
</feature>
<dbReference type="InterPro" id="IPR045155">
    <property type="entry name" value="Beta-lactam_cat"/>
</dbReference>
<dbReference type="Pfam" id="PF13354">
    <property type="entry name" value="Beta-lactamase2"/>
    <property type="match status" value="1"/>
</dbReference>
<evidence type="ECO:0000256" key="1">
    <source>
        <dbReference type="ARBA" id="ARBA00001526"/>
    </source>
</evidence>
<comment type="catalytic activity">
    <reaction evidence="1">
        <text>a beta-lactam + H2O = a substituted beta-amino acid</text>
        <dbReference type="Rhea" id="RHEA:20401"/>
        <dbReference type="ChEBI" id="CHEBI:15377"/>
        <dbReference type="ChEBI" id="CHEBI:35627"/>
        <dbReference type="ChEBI" id="CHEBI:140347"/>
        <dbReference type="EC" id="3.5.2.6"/>
    </reaction>
</comment>
<sequence length="301" mass="32593">MFNRYIITAALAFCTVGANAQLLIQQQITNIAKNAKGIVAVTALNIETRDSISYNGDAQMVMQSVMKFPIALAVMNQVEKGKLKLNQTIKIRERDLHHANGPLYEKYPKGVEMTISELLSYMVSLSDNNACDILLDKVGGVKPVMDYLGSIGIKGIVVDASEADMAAAWEVQYTNWCKPADMVHLLDVFYKGKALNRAGTDTLMKKMAETTTGPKQIKGLLPAGTMVAHKTGRSATNSTGLTPATNDVGIVFLPNGQHLAIAVFVGNSTADLDTREAVIAQITEAIWDKAVSKDRALNSKF</sequence>
<evidence type="ECO:0000256" key="3">
    <source>
        <dbReference type="ARBA" id="ARBA00012865"/>
    </source>
</evidence>
<evidence type="ECO:0000256" key="4">
    <source>
        <dbReference type="SAM" id="SignalP"/>
    </source>
</evidence>
<dbReference type="PANTHER" id="PTHR35333">
    <property type="entry name" value="BETA-LACTAMASE"/>
    <property type="match status" value="1"/>
</dbReference>
<dbReference type="PRINTS" id="PR00118">
    <property type="entry name" value="BLACTAMASEA"/>
</dbReference>
<comment type="caution">
    <text evidence="6">The sequence shown here is derived from an EMBL/GenBank/DDBJ whole genome shotgun (WGS) entry which is preliminary data.</text>
</comment>
<comment type="similarity">
    <text evidence="2">Belongs to the class-A beta-lactamase family.</text>
</comment>
<proteinExistence type="inferred from homology"/>
<dbReference type="Gene3D" id="3.40.710.10">
    <property type="entry name" value="DD-peptidase/beta-lactamase superfamily"/>
    <property type="match status" value="1"/>
</dbReference>
<gene>
    <name evidence="6" type="primary">bla</name>
    <name evidence="6" type="ORF">ACFQZS_14310</name>
</gene>
<dbReference type="RefSeq" id="WP_377101365.1">
    <property type="nucleotide sequence ID" value="NZ_JBHTHU010000019.1"/>
</dbReference>